<dbReference type="InterPro" id="IPR036388">
    <property type="entry name" value="WH-like_DNA-bd_sf"/>
</dbReference>
<dbReference type="Gene3D" id="1.10.10.10">
    <property type="entry name" value="Winged helix-like DNA-binding domain superfamily/Winged helix DNA-binding domain"/>
    <property type="match status" value="1"/>
</dbReference>
<evidence type="ECO:0000259" key="4">
    <source>
        <dbReference type="PROSITE" id="PS51077"/>
    </source>
</evidence>
<dbReference type="SUPFAM" id="SSF46785">
    <property type="entry name" value="Winged helix' DNA-binding domain"/>
    <property type="match status" value="1"/>
</dbReference>
<keyword evidence="7" id="KW-1185">Reference proteome</keyword>
<accession>A0A810KWH9</accession>
<dbReference type="GO" id="GO:0045892">
    <property type="term" value="P:negative regulation of DNA-templated transcription"/>
    <property type="evidence" value="ECO:0007669"/>
    <property type="project" value="TreeGrafter"/>
</dbReference>
<name>A0A810KWH9_9ACTN</name>
<dbReference type="Pfam" id="PF01614">
    <property type="entry name" value="IclR_C"/>
    <property type="match status" value="1"/>
</dbReference>
<evidence type="ECO:0000313" key="7">
    <source>
        <dbReference type="Proteomes" id="UP000680750"/>
    </source>
</evidence>
<evidence type="ECO:0000256" key="2">
    <source>
        <dbReference type="ARBA" id="ARBA00023125"/>
    </source>
</evidence>
<dbReference type="InterPro" id="IPR050707">
    <property type="entry name" value="HTH_MetabolicPath_Reg"/>
</dbReference>
<dbReference type="SUPFAM" id="SSF55781">
    <property type="entry name" value="GAF domain-like"/>
    <property type="match status" value="1"/>
</dbReference>
<dbReference type="GO" id="GO:0003677">
    <property type="term" value="F:DNA binding"/>
    <property type="evidence" value="ECO:0007669"/>
    <property type="project" value="UniProtKB-KW"/>
</dbReference>
<reference evidence="6" key="1">
    <citation type="submission" date="2020-08" db="EMBL/GenBank/DDBJ databases">
        <title>Whole genome shotgun sequence of Actinocatenispora sera NBRC 101916.</title>
        <authorList>
            <person name="Komaki H."/>
            <person name="Tamura T."/>
        </authorList>
    </citation>
    <scope>NUCLEOTIDE SEQUENCE</scope>
    <source>
        <strain evidence="6">NBRC 101916</strain>
    </source>
</reference>
<dbReference type="Gene3D" id="3.30.450.40">
    <property type="match status" value="1"/>
</dbReference>
<dbReference type="EMBL" id="AP023354">
    <property type="protein sequence ID" value="BCJ27424.1"/>
    <property type="molecule type" value="Genomic_DNA"/>
</dbReference>
<dbReference type="InterPro" id="IPR014757">
    <property type="entry name" value="Tscrpt_reg_IclR_C"/>
</dbReference>
<dbReference type="Pfam" id="PF09339">
    <property type="entry name" value="HTH_IclR"/>
    <property type="match status" value="1"/>
</dbReference>
<dbReference type="OrthoDB" id="8479143at2"/>
<dbReference type="AlphaFoldDB" id="A0A810KWH9"/>
<evidence type="ECO:0000256" key="1">
    <source>
        <dbReference type="ARBA" id="ARBA00023015"/>
    </source>
</evidence>
<sequence length="265" mass="28323">MIETVARNQSSSLRRALTILAYVEREVGGAGATLTEIADALSLNKSTVLRLAEPLIDAELLARDTASGRFRLGLGALQLGQAYLSTLDIRTVAAAQLRALQRSSGQTCHLVVPDGLEAVYIDKVESEANVRMASRVGRRVPLYRTGVGKAMLAFAGEAQLAAVLDAGLAAATAYTITEPDALRRELARVRQRGYAIDDQENEPDVRCIAAPLFDHEDRVVGAVSVSGLASRMTAAQLRRLAPEVVAAAHQISGALGSRRQEASWH</sequence>
<proteinExistence type="predicted"/>
<dbReference type="PANTHER" id="PTHR30136">
    <property type="entry name" value="HELIX-TURN-HELIX TRANSCRIPTIONAL REGULATOR, ICLR FAMILY"/>
    <property type="match status" value="1"/>
</dbReference>
<organism evidence="6 7">
    <name type="scientific">Actinocatenispora sera</name>
    <dbReference type="NCBI Taxonomy" id="390989"/>
    <lineage>
        <taxon>Bacteria</taxon>
        <taxon>Bacillati</taxon>
        <taxon>Actinomycetota</taxon>
        <taxon>Actinomycetes</taxon>
        <taxon>Micromonosporales</taxon>
        <taxon>Micromonosporaceae</taxon>
        <taxon>Actinocatenispora</taxon>
    </lineage>
</organism>
<dbReference type="Proteomes" id="UP000680750">
    <property type="component" value="Chromosome"/>
</dbReference>
<keyword evidence="1" id="KW-0805">Transcription regulation</keyword>
<dbReference type="GO" id="GO:0003700">
    <property type="term" value="F:DNA-binding transcription factor activity"/>
    <property type="evidence" value="ECO:0007669"/>
    <property type="project" value="TreeGrafter"/>
</dbReference>
<dbReference type="PROSITE" id="PS51078">
    <property type="entry name" value="ICLR_ED"/>
    <property type="match status" value="1"/>
</dbReference>
<dbReference type="PANTHER" id="PTHR30136:SF35">
    <property type="entry name" value="HTH-TYPE TRANSCRIPTIONAL REGULATOR RV1719"/>
    <property type="match status" value="1"/>
</dbReference>
<dbReference type="InterPro" id="IPR029016">
    <property type="entry name" value="GAF-like_dom_sf"/>
</dbReference>
<evidence type="ECO:0000256" key="3">
    <source>
        <dbReference type="ARBA" id="ARBA00023163"/>
    </source>
</evidence>
<dbReference type="KEGG" id="aser:Asera_15320"/>
<evidence type="ECO:0000313" key="6">
    <source>
        <dbReference type="EMBL" id="BCJ27424.1"/>
    </source>
</evidence>
<keyword evidence="3" id="KW-0804">Transcription</keyword>
<evidence type="ECO:0000259" key="5">
    <source>
        <dbReference type="PROSITE" id="PS51078"/>
    </source>
</evidence>
<gene>
    <name evidence="6" type="ORF">Asera_15320</name>
</gene>
<feature type="domain" description="IclR-ED" evidence="5">
    <location>
        <begin position="75"/>
        <end position="257"/>
    </location>
</feature>
<dbReference type="InterPro" id="IPR005471">
    <property type="entry name" value="Tscrpt_reg_IclR_N"/>
</dbReference>
<dbReference type="PROSITE" id="PS51077">
    <property type="entry name" value="HTH_ICLR"/>
    <property type="match status" value="1"/>
</dbReference>
<dbReference type="SMART" id="SM00346">
    <property type="entry name" value="HTH_ICLR"/>
    <property type="match status" value="1"/>
</dbReference>
<protein>
    <submittedName>
        <fullName evidence="6">IclR family transcriptional regulator</fullName>
    </submittedName>
</protein>
<dbReference type="RefSeq" id="WP_030447708.1">
    <property type="nucleotide sequence ID" value="NZ_AP023354.1"/>
</dbReference>
<feature type="domain" description="HTH iclR-type" evidence="4">
    <location>
        <begin position="10"/>
        <end position="74"/>
    </location>
</feature>
<keyword evidence="2" id="KW-0238">DNA-binding</keyword>
<dbReference type="InterPro" id="IPR036390">
    <property type="entry name" value="WH_DNA-bd_sf"/>
</dbReference>